<organism evidence="1 2">
    <name type="scientific">Eretmocerus hayati</name>
    <dbReference type="NCBI Taxonomy" id="131215"/>
    <lineage>
        <taxon>Eukaryota</taxon>
        <taxon>Metazoa</taxon>
        <taxon>Ecdysozoa</taxon>
        <taxon>Arthropoda</taxon>
        <taxon>Hexapoda</taxon>
        <taxon>Insecta</taxon>
        <taxon>Pterygota</taxon>
        <taxon>Neoptera</taxon>
        <taxon>Endopterygota</taxon>
        <taxon>Hymenoptera</taxon>
        <taxon>Apocrita</taxon>
        <taxon>Proctotrupomorpha</taxon>
        <taxon>Chalcidoidea</taxon>
        <taxon>Aphelinidae</taxon>
        <taxon>Aphelininae</taxon>
        <taxon>Eretmocerus</taxon>
    </lineage>
</organism>
<keyword evidence="2" id="KW-1185">Reference proteome</keyword>
<dbReference type="EMBL" id="CM056743">
    <property type="protein sequence ID" value="KAJ8669883.1"/>
    <property type="molecule type" value="Genomic_DNA"/>
</dbReference>
<gene>
    <name evidence="1" type="ORF">QAD02_001142</name>
</gene>
<evidence type="ECO:0000313" key="2">
    <source>
        <dbReference type="Proteomes" id="UP001239111"/>
    </source>
</evidence>
<sequence>MLSIDNIIILLYEKKSLFERLMVNMNNLPVEIRLTCRLCFGSCRAEEACNLIDNELNQKLIDFASVQVQEIDGMPMIACQNCSNLINVAHSFKCQIEKSGQKLDQNVITGLPTLWPTMSLDKRNDDIGLIEAVSPQNQDDIFNICSLIQEDPSVNNHEQIILDIINSCTEIDTSELPDLEQLSEIVKSLEQEIDVKSSTKSVTNSIDETSDKNFFSNLVLKNTEEEEEKYFSDDEKPLILRTKRHKCNYCIKSFADLTSLKKHTIEHKMIYVCYLCEAQFPSINEVQRHYKIAHALNRNDKTKNEIDPFKIESDSGKIEDSNPTFICEHCTRCFSKRDLLITHLKCHVGKNLLRNTTKANFKKNVNKSEETDKQSDGANYNLRNKKHSVLESMDVHKNLPKNEISETVASQTVNQIQSLNDQNENQDSDKIQCRQCGKYYKTLKILRKHLYNRRCLWQDENKIIVKQGRGVYDRPFKCHRCYKSFSNAKILANHEKKHIQKILTPTRYLCEICSSSFTQKQSLKAHLRSHTGERPYVCKICKKAFTKSCYLMLHVRTHSGERPYICQYCNKGFSRADTLSRHLTAHTGETKYHCKVCDKSYRRLNSLKEHMFTHTGQMPYSCKFCSKKFNNGGSLHAHQKKCQSKHIVKSAPEPVQEESSPSSESTDSGILSHDNDSMSEFLILKKDNNIETVSNETTVIDLQHCKLTVVDVPVPQSLFTSLFEPLLTNGSNMNTVNLNY</sequence>
<evidence type="ECO:0000313" key="1">
    <source>
        <dbReference type="EMBL" id="KAJ8669883.1"/>
    </source>
</evidence>
<name>A0ACC2NG77_9HYME</name>
<proteinExistence type="predicted"/>
<comment type="caution">
    <text evidence="1">The sequence shown here is derived from an EMBL/GenBank/DDBJ whole genome shotgun (WGS) entry which is preliminary data.</text>
</comment>
<accession>A0ACC2NG77</accession>
<dbReference type="Proteomes" id="UP001239111">
    <property type="component" value="Chromosome 3"/>
</dbReference>
<reference evidence="1" key="1">
    <citation type="submission" date="2023-04" db="EMBL/GenBank/DDBJ databases">
        <title>A chromosome-level genome assembly of the parasitoid wasp Eretmocerus hayati.</title>
        <authorList>
            <person name="Zhong Y."/>
            <person name="Liu S."/>
            <person name="Liu Y."/>
        </authorList>
    </citation>
    <scope>NUCLEOTIDE SEQUENCE</scope>
    <source>
        <strain evidence="1">ZJU_SS_LIU_2023</strain>
    </source>
</reference>
<protein>
    <submittedName>
        <fullName evidence="1">Uncharacterized protein</fullName>
    </submittedName>
</protein>